<evidence type="ECO:0000313" key="3">
    <source>
        <dbReference type="EMBL" id="MBR7678617.1"/>
    </source>
</evidence>
<dbReference type="GO" id="GO:0050660">
    <property type="term" value="F:flavin adenine dinucleotide binding"/>
    <property type="evidence" value="ECO:0007669"/>
    <property type="project" value="TreeGrafter"/>
</dbReference>
<dbReference type="Proteomes" id="UP000675554">
    <property type="component" value="Unassembled WGS sequence"/>
</dbReference>
<dbReference type="AlphaFoldDB" id="A0A8T4J8I8"/>
<evidence type="ECO:0000256" key="1">
    <source>
        <dbReference type="ARBA" id="ARBA00007812"/>
    </source>
</evidence>
<dbReference type="GO" id="GO:0030976">
    <property type="term" value="F:thiamine pyrophosphate binding"/>
    <property type="evidence" value="ECO:0007669"/>
    <property type="project" value="InterPro"/>
</dbReference>
<dbReference type="GO" id="GO:0000287">
    <property type="term" value="F:magnesium ion binding"/>
    <property type="evidence" value="ECO:0007669"/>
    <property type="project" value="UniProtKB-ARBA"/>
</dbReference>
<dbReference type="PANTHER" id="PTHR18968:SF133">
    <property type="entry name" value="BENZOYLFORMATE DECARBOXYLASE"/>
    <property type="match status" value="1"/>
</dbReference>
<reference evidence="3" key="1">
    <citation type="submission" date="2021-04" db="EMBL/GenBank/DDBJ databases">
        <title>Sequencing of actinobacteria type strains.</title>
        <authorList>
            <person name="Nguyen G.-S."/>
            <person name="Wentzel A."/>
        </authorList>
    </citation>
    <scope>NUCLEOTIDE SEQUENCE</scope>
    <source>
        <strain evidence="3">DSM 42095</strain>
    </source>
</reference>
<evidence type="ECO:0000313" key="4">
    <source>
        <dbReference type="Proteomes" id="UP000675554"/>
    </source>
</evidence>
<sequence length="116" mass="11907">GQPRRPVVAVVGDGSALYGIQALWSAVRYGAGVLFVVLSNGRYAVLDGVAAQHGAGAGPWPAFEDISVAGLATAMGCASHTVRTHADLLTTLHGITPTLPDRTKPILLDVTVPPDP</sequence>
<evidence type="ECO:0000259" key="2">
    <source>
        <dbReference type="Pfam" id="PF02775"/>
    </source>
</evidence>
<comment type="similarity">
    <text evidence="1">Belongs to the TPP enzyme family.</text>
</comment>
<keyword evidence="4" id="KW-1185">Reference proteome</keyword>
<gene>
    <name evidence="3" type="ORF">KDA82_37790</name>
</gene>
<name>A0A8T4J8I8_9ACTN</name>
<dbReference type="SUPFAM" id="SSF52518">
    <property type="entry name" value="Thiamin diphosphate-binding fold (THDP-binding)"/>
    <property type="match status" value="1"/>
</dbReference>
<dbReference type="InterPro" id="IPR011766">
    <property type="entry name" value="TPP_enzyme_TPP-bd"/>
</dbReference>
<protein>
    <submittedName>
        <fullName evidence="3">Thiamine pyrophosphate-binding protein</fullName>
    </submittedName>
</protein>
<dbReference type="Pfam" id="PF02775">
    <property type="entry name" value="TPP_enzyme_C"/>
    <property type="match status" value="1"/>
</dbReference>
<feature type="domain" description="Thiamine pyrophosphate enzyme TPP-binding" evidence="2">
    <location>
        <begin position="2"/>
        <end position="110"/>
    </location>
</feature>
<accession>A0A8T4J8I8</accession>
<dbReference type="InterPro" id="IPR045229">
    <property type="entry name" value="TPP_enz"/>
</dbReference>
<dbReference type="GO" id="GO:0003984">
    <property type="term" value="F:acetolactate synthase activity"/>
    <property type="evidence" value="ECO:0007669"/>
    <property type="project" value="TreeGrafter"/>
</dbReference>
<dbReference type="PANTHER" id="PTHR18968">
    <property type="entry name" value="THIAMINE PYROPHOSPHATE ENZYMES"/>
    <property type="match status" value="1"/>
</dbReference>
<organism evidence="3 4">
    <name type="scientific">Streptomyces daliensis</name>
    <dbReference type="NCBI Taxonomy" id="299421"/>
    <lineage>
        <taxon>Bacteria</taxon>
        <taxon>Bacillati</taxon>
        <taxon>Actinomycetota</taxon>
        <taxon>Actinomycetes</taxon>
        <taxon>Kitasatosporales</taxon>
        <taxon>Streptomycetaceae</taxon>
        <taxon>Streptomyces</taxon>
    </lineage>
</organism>
<feature type="non-terminal residue" evidence="3">
    <location>
        <position position="1"/>
    </location>
</feature>
<dbReference type="Gene3D" id="3.40.50.970">
    <property type="match status" value="1"/>
</dbReference>
<dbReference type="EMBL" id="JAGSMN010001639">
    <property type="protein sequence ID" value="MBR7678617.1"/>
    <property type="molecule type" value="Genomic_DNA"/>
</dbReference>
<dbReference type="InterPro" id="IPR029061">
    <property type="entry name" value="THDP-binding"/>
</dbReference>
<proteinExistence type="inferred from homology"/>
<comment type="caution">
    <text evidence="3">The sequence shown here is derived from an EMBL/GenBank/DDBJ whole genome shotgun (WGS) entry which is preliminary data.</text>
</comment>